<dbReference type="Proteomes" id="UP000261222">
    <property type="component" value="Unassembled WGS sequence"/>
</dbReference>
<gene>
    <name evidence="5" type="ORF">DW222_07130</name>
    <name evidence="4" type="ORF">DW767_11380</name>
    <name evidence="3" type="ORF">DXB81_17320</name>
    <name evidence="2" type="ORF">ERS852394_01625</name>
</gene>
<dbReference type="RefSeq" id="WP_055066060.1">
    <property type="nucleotide sequence ID" value="NZ_CP176627.1"/>
</dbReference>
<evidence type="ECO:0000313" key="2">
    <source>
        <dbReference type="EMBL" id="CUO17235.1"/>
    </source>
</evidence>
<evidence type="ECO:0000313" key="7">
    <source>
        <dbReference type="Proteomes" id="UP000261222"/>
    </source>
</evidence>
<reference evidence="2 6" key="1">
    <citation type="submission" date="2015-09" db="EMBL/GenBank/DDBJ databases">
        <authorList>
            <consortium name="Pathogen Informatics"/>
        </authorList>
    </citation>
    <scope>NUCLEOTIDE SEQUENCE [LARGE SCALE GENOMIC DNA]</scope>
    <source>
        <strain evidence="2 6">2789STDY5608837</strain>
    </source>
</reference>
<evidence type="ECO:0000313" key="3">
    <source>
        <dbReference type="EMBL" id="RGN01828.1"/>
    </source>
</evidence>
<keyword evidence="1" id="KW-0175">Coiled coil</keyword>
<dbReference type="Pfam" id="PF14193">
    <property type="entry name" value="DUF4315"/>
    <property type="match status" value="1"/>
</dbReference>
<evidence type="ECO:0000313" key="6">
    <source>
        <dbReference type="Proteomes" id="UP000095409"/>
    </source>
</evidence>
<dbReference type="Proteomes" id="UP000284644">
    <property type="component" value="Unassembled WGS sequence"/>
</dbReference>
<feature type="coiled-coil region" evidence="1">
    <location>
        <begin position="3"/>
        <end position="79"/>
    </location>
</feature>
<name>A0A174CZM7_9FIRM</name>
<dbReference type="AlphaFoldDB" id="A0A174CZM7"/>
<evidence type="ECO:0000313" key="4">
    <source>
        <dbReference type="EMBL" id="RHE11257.1"/>
    </source>
</evidence>
<evidence type="ECO:0000313" key="9">
    <source>
        <dbReference type="Proteomes" id="UP000284644"/>
    </source>
</evidence>
<dbReference type="EMBL" id="QSJW01000007">
    <property type="protein sequence ID" value="RHE11257.1"/>
    <property type="molecule type" value="Genomic_DNA"/>
</dbReference>
<evidence type="ECO:0000256" key="1">
    <source>
        <dbReference type="SAM" id="Coils"/>
    </source>
</evidence>
<evidence type="ECO:0000313" key="8">
    <source>
        <dbReference type="Proteomes" id="UP000284024"/>
    </source>
</evidence>
<dbReference type="EMBL" id="QSUB01000013">
    <property type="protein sequence ID" value="RGN01828.1"/>
    <property type="molecule type" value="Genomic_DNA"/>
</dbReference>
<organism evidence="2 6">
    <name type="scientific">Blautia obeum</name>
    <dbReference type="NCBI Taxonomy" id="40520"/>
    <lineage>
        <taxon>Bacteria</taxon>
        <taxon>Bacillati</taxon>
        <taxon>Bacillota</taxon>
        <taxon>Clostridia</taxon>
        <taxon>Lachnospirales</taxon>
        <taxon>Lachnospiraceae</taxon>
        <taxon>Blautia</taxon>
    </lineage>
</organism>
<dbReference type="EMBL" id="CYZD01000006">
    <property type="protein sequence ID" value="CUO17235.1"/>
    <property type="molecule type" value="Genomic_DNA"/>
</dbReference>
<proteinExistence type="predicted"/>
<protein>
    <submittedName>
        <fullName evidence="3">DUF4315 family protein</fullName>
    </submittedName>
</protein>
<dbReference type="Proteomes" id="UP000095409">
    <property type="component" value="Unassembled WGS sequence"/>
</dbReference>
<accession>A0A174CZM7</accession>
<evidence type="ECO:0000313" key="5">
    <source>
        <dbReference type="EMBL" id="RHH19363.1"/>
    </source>
</evidence>
<dbReference type="Proteomes" id="UP000284024">
    <property type="component" value="Unassembled WGS sequence"/>
</dbReference>
<dbReference type="InterPro" id="IPR025464">
    <property type="entry name" value="DUF4315"/>
</dbReference>
<dbReference type="EMBL" id="QRJH01000003">
    <property type="protein sequence ID" value="RHH19363.1"/>
    <property type="molecule type" value="Genomic_DNA"/>
</dbReference>
<reference evidence="7 8" key="2">
    <citation type="submission" date="2018-08" db="EMBL/GenBank/DDBJ databases">
        <title>A genome reference for cultivated species of the human gut microbiota.</title>
        <authorList>
            <person name="Zou Y."/>
            <person name="Xue W."/>
            <person name="Luo G."/>
        </authorList>
    </citation>
    <scope>NUCLEOTIDE SEQUENCE [LARGE SCALE GENOMIC DNA]</scope>
    <source>
        <strain evidence="5 8">AM18-2AC</strain>
        <strain evidence="4 9">AM29-25AC</strain>
        <strain evidence="3 7">OM06-11AA</strain>
    </source>
</reference>
<sequence length="82" mass="9811">MNIERIKEELARTYAKIEKLQKKARDLEEQKKQAEDMEYLKIIRSNGVSAEELQLMIDISKEEQKKILETREKEQTENEEIS</sequence>